<proteinExistence type="predicted"/>
<feature type="compositionally biased region" description="Low complexity" evidence="1">
    <location>
        <begin position="256"/>
        <end position="268"/>
    </location>
</feature>
<keyword evidence="4" id="KW-1185">Reference proteome</keyword>
<dbReference type="EnsemblProtists" id="EOD28124">
    <property type="protein sequence ID" value="EOD28124"/>
    <property type="gene ID" value="EMIHUDRAFT_457010"/>
</dbReference>
<evidence type="ECO:0000256" key="1">
    <source>
        <dbReference type="SAM" id="MobiDB-lite"/>
    </source>
</evidence>
<feature type="region of interest" description="Disordered" evidence="1">
    <location>
        <begin position="63"/>
        <end position="90"/>
    </location>
</feature>
<name>A0A0D3JX89_EMIH1</name>
<dbReference type="GeneID" id="17273669"/>
<feature type="domain" description="UVR" evidence="2">
    <location>
        <begin position="286"/>
        <end position="321"/>
    </location>
</feature>
<dbReference type="Proteomes" id="UP000013827">
    <property type="component" value="Unassembled WGS sequence"/>
</dbReference>
<feature type="region of interest" description="Disordered" evidence="1">
    <location>
        <begin position="211"/>
        <end position="282"/>
    </location>
</feature>
<feature type="compositionally biased region" description="Acidic residues" evidence="1">
    <location>
        <begin position="158"/>
        <end position="167"/>
    </location>
</feature>
<evidence type="ECO:0000313" key="3">
    <source>
        <dbReference type="EnsemblProtists" id="EOD28124"/>
    </source>
</evidence>
<dbReference type="SUPFAM" id="SSF46600">
    <property type="entry name" value="C-terminal UvrC-binding domain of UvrB"/>
    <property type="match status" value="1"/>
</dbReference>
<dbReference type="PROSITE" id="PS50151">
    <property type="entry name" value="UVR"/>
    <property type="match status" value="1"/>
</dbReference>
<sequence>MEAEAELLSRQLGTLQDQRVRLERDKRLAASSQKFAEAGKVAAELKSLAARFEADKEAQERLLGQAEAARSAQAHDGRREAELHAELRTEQRELDATRYRLLREHEAAMQAALPAAEGAQASLLREQLSSSQAARGELRATWGWDEEGRAAAGAVGASDDDEEEENSDGAGKSGAGSGYASASAAVSPPAISAVLSALAPSAGTSQAVLAALADSDDSDEEEAGGAGGRCGVAPAKAAAAGGEAVANGNGNGNGVGAVAAAPAVCPPGSSTDEPSEGSEDTRAALEARLSEMEDQMQAAVDADDFEEASRIQDELDALNDAIDALG</sequence>
<dbReference type="RefSeq" id="XP_005780553.1">
    <property type="nucleotide sequence ID" value="XM_005780496.1"/>
</dbReference>
<feature type="region of interest" description="Disordered" evidence="1">
    <location>
        <begin position="139"/>
        <end position="183"/>
    </location>
</feature>
<dbReference type="AlphaFoldDB" id="A0A0D3JX89"/>
<feature type="compositionally biased region" description="Acidic residues" evidence="1">
    <location>
        <begin position="214"/>
        <end position="223"/>
    </location>
</feature>
<dbReference type="InterPro" id="IPR036876">
    <property type="entry name" value="UVR_dom_sf"/>
</dbReference>
<dbReference type="Pfam" id="PF02151">
    <property type="entry name" value="UVR"/>
    <property type="match status" value="1"/>
</dbReference>
<dbReference type="HOGENOM" id="CLU_853757_0_0_1"/>
<evidence type="ECO:0000259" key="2">
    <source>
        <dbReference type="PROSITE" id="PS50151"/>
    </source>
</evidence>
<dbReference type="InterPro" id="IPR001943">
    <property type="entry name" value="UVR_dom"/>
</dbReference>
<accession>A0A0D3JX89</accession>
<dbReference type="PaxDb" id="2903-EOD28124"/>
<organism evidence="3 4">
    <name type="scientific">Emiliania huxleyi (strain CCMP1516)</name>
    <dbReference type="NCBI Taxonomy" id="280463"/>
    <lineage>
        <taxon>Eukaryota</taxon>
        <taxon>Haptista</taxon>
        <taxon>Haptophyta</taxon>
        <taxon>Prymnesiophyceae</taxon>
        <taxon>Isochrysidales</taxon>
        <taxon>Noelaerhabdaceae</taxon>
        <taxon>Emiliania</taxon>
    </lineage>
</organism>
<reference evidence="3" key="2">
    <citation type="submission" date="2024-10" db="UniProtKB">
        <authorList>
            <consortium name="EnsemblProtists"/>
        </authorList>
    </citation>
    <scope>IDENTIFICATION</scope>
</reference>
<dbReference type="KEGG" id="ehx:EMIHUDRAFT_457010"/>
<protein>
    <recommendedName>
        <fullName evidence="2">UVR domain-containing protein</fullName>
    </recommendedName>
</protein>
<feature type="compositionally biased region" description="Basic and acidic residues" evidence="1">
    <location>
        <begin position="73"/>
        <end position="90"/>
    </location>
</feature>
<reference evidence="4" key="1">
    <citation type="journal article" date="2013" name="Nature">
        <title>Pan genome of the phytoplankton Emiliania underpins its global distribution.</title>
        <authorList>
            <person name="Read B.A."/>
            <person name="Kegel J."/>
            <person name="Klute M.J."/>
            <person name="Kuo A."/>
            <person name="Lefebvre S.C."/>
            <person name="Maumus F."/>
            <person name="Mayer C."/>
            <person name="Miller J."/>
            <person name="Monier A."/>
            <person name="Salamov A."/>
            <person name="Young J."/>
            <person name="Aguilar M."/>
            <person name="Claverie J.M."/>
            <person name="Frickenhaus S."/>
            <person name="Gonzalez K."/>
            <person name="Herman E.K."/>
            <person name="Lin Y.C."/>
            <person name="Napier J."/>
            <person name="Ogata H."/>
            <person name="Sarno A.F."/>
            <person name="Shmutz J."/>
            <person name="Schroeder D."/>
            <person name="de Vargas C."/>
            <person name="Verret F."/>
            <person name="von Dassow P."/>
            <person name="Valentin K."/>
            <person name="Van de Peer Y."/>
            <person name="Wheeler G."/>
            <person name="Dacks J.B."/>
            <person name="Delwiche C.F."/>
            <person name="Dyhrman S.T."/>
            <person name="Glockner G."/>
            <person name="John U."/>
            <person name="Richards T."/>
            <person name="Worden A.Z."/>
            <person name="Zhang X."/>
            <person name="Grigoriev I.V."/>
            <person name="Allen A.E."/>
            <person name="Bidle K."/>
            <person name="Borodovsky M."/>
            <person name="Bowler C."/>
            <person name="Brownlee C."/>
            <person name="Cock J.M."/>
            <person name="Elias M."/>
            <person name="Gladyshev V.N."/>
            <person name="Groth M."/>
            <person name="Guda C."/>
            <person name="Hadaegh A."/>
            <person name="Iglesias-Rodriguez M.D."/>
            <person name="Jenkins J."/>
            <person name="Jones B.M."/>
            <person name="Lawson T."/>
            <person name="Leese F."/>
            <person name="Lindquist E."/>
            <person name="Lobanov A."/>
            <person name="Lomsadze A."/>
            <person name="Malik S.B."/>
            <person name="Marsh M.E."/>
            <person name="Mackinder L."/>
            <person name="Mock T."/>
            <person name="Mueller-Roeber B."/>
            <person name="Pagarete A."/>
            <person name="Parker M."/>
            <person name="Probert I."/>
            <person name="Quesneville H."/>
            <person name="Raines C."/>
            <person name="Rensing S.A."/>
            <person name="Riano-Pachon D.M."/>
            <person name="Richier S."/>
            <person name="Rokitta S."/>
            <person name="Shiraiwa Y."/>
            <person name="Soanes D.M."/>
            <person name="van der Giezen M."/>
            <person name="Wahlund T.M."/>
            <person name="Williams B."/>
            <person name="Wilson W."/>
            <person name="Wolfe G."/>
            <person name="Wurch L.L."/>
        </authorList>
    </citation>
    <scope>NUCLEOTIDE SEQUENCE</scope>
</reference>
<evidence type="ECO:0000313" key="4">
    <source>
        <dbReference type="Proteomes" id="UP000013827"/>
    </source>
</evidence>
<feature type="compositionally biased region" description="Low complexity" evidence="1">
    <location>
        <begin position="231"/>
        <end position="248"/>
    </location>
</feature>